<evidence type="ECO:0000313" key="3">
    <source>
        <dbReference type="EnsemblMetazoa" id="HelroP162004"/>
    </source>
</evidence>
<evidence type="ECO:0000313" key="2">
    <source>
        <dbReference type="EMBL" id="ESO02712.1"/>
    </source>
</evidence>
<gene>
    <name evidence="3" type="primary">20199401</name>
    <name evidence="2" type="ORF">HELRODRAFT_162004</name>
</gene>
<dbReference type="EnsemblMetazoa" id="HelroT162004">
    <property type="protein sequence ID" value="HelroP162004"/>
    <property type="gene ID" value="HelroG162004"/>
</dbReference>
<name>T1ES51_HELRO</name>
<reference evidence="3" key="3">
    <citation type="submission" date="2015-06" db="UniProtKB">
        <authorList>
            <consortium name="EnsemblMetazoa"/>
        </authorList>
    </citation>
    <scope>IDENTIFICATION</scope>
</reference>
<dbReference type="InParanoid" id="T1ES51"/>
<dbReference type="AlphaFoldDB" id="T1ES51"/>
<dbReference type="RefSeq" id="XP_009020120.1">
    <property type="nucleotide sequence ID" value="XM_009021872.1"/>
</dbReference>
<proteinExistence type="predicted"/>
<dbReference type="EMBL" id="KB096742">
    <property type="protein sequence ID" value="ESO02712.1"/>
    <property type="molecule type" value="Genomic_DNA"/>
</dbReference>
<dbReference type="GeneID" id="20199401"/>
<dbReference type="CTD" id="20199401"/>
<keyword evidence="4" id="KW-1185">Reference proteome</keyword>
<reference evidence="4" key="1">
    <citation type="submission" date="2012-12" db="EMBL/GenBank/DDBJ databases">
        <authorList>
            <person name="Hellsten U."/>
            <person name="Grimwood J."/>
            <person name="Chapman J.A."/>
            <person name="Shapiro H."/>
            <person name="Aerts A."/>
            <person name="Otillar R.P."/>
            <person name="Terry A.Y."/>
            <person name="Boore J.L."/>
            <person name="Simakov O."/>
            <person name="Marletaz F."/>
            <person name="Cho S.-J."/>
            <person name="Edsinger-Gonzales E."/>
            <person name="Havlak P."/>
            <person name="Kuo D.-H."/>
            <person name="Larsson T."/>
            <person name="Lv J."/>
            <person name="Arendt D."/>
            <person name="Savage R."/>
            <person name="Osoegawa K."/>
            <person name="de Jong P."/>
            <person name="Lindberg D.R."/>
            <person name="Seaver E.C."/>
            <person name="Weisblat D.A."/>
            <person name="Putnam N.H."/>
            <person name="Grigoriev I.V."/>
            <person name="Rokhsar D.S."/>
        </authorList>
    </citation>
    <scope>NUCLEOTIDE SEQUENCE</scope>
</reference>
<evidence type="ECO:0000313" key="4">
    <source>
        <dbReference type="Proteomes" id="UP000015101"/>
    </source>
</evidence>
<reference evidence="2 4" key="2">
    <citation type="journal article" date="2013" name="Nature">
        <title>Insights into bilaterian evolution from three spiralian genomes.</title>
        <authorList>
            <person name="Simakov O."/>
            <person name="Marletaz F."/>
            <person name="Cho S.J."/>
            <person name="Edsinger-Gonzales E."/>
            <person name="Havlak P."/>
            <person name="Hellsten U."/>
            <person name="Kuo D.H."/>
            <person name="Larsson T."/>
            <person name="Lv J."/>
            <person name="Arendt D."/>
            <person name="Savage R."/>
            <person name="Osoegawa K."/>
            <person name="de Jong P."/>
            <person name="Grimwood J."/>
            <person name="Chapman J.A."/>
            <person name="Shapiro H."/>
            <person name="Aerts A."/>
            <person name="Otillar R.P."/>
            <person name="Terry A.Y."/>
            <person name="Boore J.L."/>
            <person name="Grigoriev I.V."/>
            <person name="Lindberg D.R."/>
            <person name="Seaver E.C."/>
            <person name="Weisblat D.A."/>
            <person name="Putnam N.H."/>
            <person name="Rokhsar D.S."/>
        </authorList>
    </citation>
    <scope>NUCLEOTIDE SEQUENCE</scope>
</reference>
<feature type="region of interest" description="Disordered" evidence="1">
    <location>
        <begin position="1"/>
        <end position="177"/>
    </location>
</feature>
<dbReference type="Proteomes" id="UP000015101">
    <property type="component" value="Unassembled WGS sequence"/>
</dbReference>
<dbReference type="EMBL" id="AMQM01000992">
    <property type="status" value="NOT_ANNOTATED_CDS"/>
    <property type="molecule type" value="Genomic_DNA"/>
</dbReference>
<accession>T1ES51</accession>
<protein>
    <submittedName>
        <fullName evidence="2 3">Uncharacterized protein</fullName>
    </submittedName>
</protein>
<sequence>MLVDWLNTRRSESSVPNTTRDDVTSQELEFSENDALVELDQDRKFDEDATEEILQGELDDENTVNEEVTSDKNQMSDDGNKDESTNERNNHTFDDDNKPTQQDRDEVRRSNAEEGNVPTANPNPTAKSSGKTSSIKHAGSKILPPNKLSMKKKSSTKMPTEFGSILKESQRSNNAETVGEAVELNANKKFQQDNVDAAVVGNDKF</sequence>
<feature type="compositionally biased region" description="Acidic residues" evidence="1">
    <location>
        <begin position="29"/>
        <end position="39"/>
    </location>
</feature>
<feature type="compositionally biased region" description="Polar residues" evidence="1">
    <location>
        <begin position="118"/>
        <end position="135"/>
    </location>
</feature>
<evidence type="ECO:0000256" key="1">
    <source>
        <dbReference type="SAM" id="MobiDB-lite"/>
    </source>
</evidence>
<dbReference type="HOGENOM" id="CLU_1338861_0_0_1"/>
<feature type="compositionally biased region" description="Basic and acidic residues" evidence="1">
    <location>
        <begin position="74"/>
        <end position="112"/>
    </location>
</feature>
<dbReference type="KEGG" id="hro:HELRODRAFT_162004"/>
<organism evidence="3 4">
    <name type="scientific">Helobdella robusta</name>
    <name type="common">Californian leech</name>
    <dbReference type="NCBI Taxonomy" id="6412"/>
    <lineage>
        <taxon>Eukaryota</taxon>
        <taxon>Metazoa</taxon>
        <taxon>Spiralia</taxon>
        <taxon>Lophotrochozoa</taxon>
        <taxon>Annelida</taxon>
        <taxon>Clitellata</taxon>
        <taxon>Hirudinea</taxon>
        <taxon>Rhynchobdellida</taxon>
        <taxon>Glossiphoniidae</taxon>
        <taxon>Helobdella</taxon>
    </lineage>
</organism>